<evidence type="ECO:0000313" key="2">
    <source>
        <dbReference type="EMBL" id="KAJ6796357.1"/>
    </source>
</evidence>
<evidence type="ECO:0000313" key="3">
    <source>
        <dbReference type="Proteomes" id="UP001140949"/>
    </source>
</evidence>
<accession>A0AAX6DX04</accession>
<protein>
    <submittedName>
        <fullName evidence="2">Uncharacterized protein</fullName>
    </submittedName>
</protein>
<keyword evidence="3" id="KW-1185">Reference proteome</keyword>
<name>A0AAX6DX04_IRIPA</name>
<reference evidence="2" key="2">
    <citation type="submission" date="2023-04" db="EMBL/GenBank/DDBJ databases">
        <authorList>
            <person name="Bruccoleri R.E."/>
            <person name="Oakeley E.J."/>
            <person name="Faust A.-M."/>
            <person name="Dessus-Babus S."/>
            <person name="Altorfer M."/>
            <person name="Burckhardt D."/>
            <person name="Oertli M."/>
            <person name="Naumann U."/>
            <person name="Petersen F."/>
            <person name="Wong J."/>
        </authorList>
    </citation>
    <scope>NUCLEOTIDE SEQUENCE</scope>
    <source>
        <strain evidence="2">GSM-AAB239-AS_SAM_17_03QT</strain>
        <tissue evidence="2">Leaf</tissue>
    </source>
</reference>
<organism evidence="2 3">
    <name type="scientific">Iris pallida</name>
    <name type="common">Sweet iris</name>
    <dbReference type="NCBI Taxonomy" id="29817"/>
    <lineage>
        <taxon>Eukaryota</taxon>
        <taxon>Viridiplantae</taxon>
        <taxon>Streptophyta</taxon>
        <taxon>Embryophyta</taxon>
        <taxon>Tracheophyta</taxon>
        <taxon>Spermatophyta</taxon>
        <taxon>Magnoliopsida</taxon>
        <taxon>Liliopsida</taxon>
        <taxon>Asparagales</taxon>
        <taxon>Iridaceae</taxon>
        <taxon>Iridoideae</taxon>
        <taxon>Irideae</taxon>
        <taxon>Iris</taxon>
    </lineage>
</organism>
<evidence type="ECO:0000313" key="1">
    <source>
        <dbReference type="EMBL" id="KAJ6793833.1"/>
    </source>
</evidence>
<sequence length="103" mass="11394">MVLLGLGSERAHIRSGNHVDGVTHCQHPSAEPLLEAQFQLNTAATTANQVIPQSQGQISSPFLLLFQCLFSYNFKFNGNLGAQFGDYMSNMFVVTISIFVMIW</sequence>
<comment type="caution">
    <text evidence="2">The sequence shown here is derived from an EMBL/GenBank/DDBJ whole genome shotgun (WGS) entry which is preliminary data.</text>
</comment>
<dbReference type="EMBL" id="JANAVB010041327">
    <property type="protein sequence ID" value="KAJ6796357.1"/>
    <property type="molecule type" value="Genomic_DNA"/>
</dbReference>
<proteinExistence type="predicted"/>
<dbReference type="AlphaFoldDB" id="A0AAX6DX04"/>
<gene>
    <name evidence="2" type="ORF">M6B38_222835</name>
    <name evidence="1" type="ORF">M6B38_233820</name>
</gene>
<reference evidence="2" key="1">
    <citation type="journal article" date="2023" name="GigaByte">
        <title>Genome assembly of the bearded iris, Iris pallida Lam.</title>
        <authorList>
            <person name="Bruccoleri R.E."/>
            <person name="Oakeley E.J."/>
            <person name="Faust A.M.E."/>
            <person name="Altorfer M."/>
            <person name="Dessus-Babus S."/>
            <person name="Burckhardt D."/>
            <person name="Oertli M."/>
            <person name="Naumann U."/>
            <person name="Petersen F."/>
            <person name="Wong J."/>
        </authorList>
    </citation>
    <scope>NUCLEOTIDE SEQUENCE</scope>
    <source>
        <strain evidence="2">GSM-AAB239-AS_SAM_17_03QT</strain>
    </source>
</reference>
<dbReference type="Proteomes" id="UP001140949">
    <property type="component" value="Unassembled WGS sequence"/>
</dbReference>
<dbReference type="EMBL" id="JANAVB010042619">
    <property type="protein sequence ID" value="KAJ6793833.1"/>
    <property type="molecule type" value="Genomic_DNA"/>
</dbReference>